<feature type="domain" description="Metallo-beta-lactamase" evidence="13">
    <location>
        <begin position="194"/>
        <end position="407"/>
    </location>
</feature>
<dbReference type="PANTHER" id="PTHR11203:SF51">
    <property type="entry name" value="CLEAVAGE AND POLYADENYLATION SPECIFICITY FACTOR"/>
    <property type="match status" value="1"/>
</dbReference>
<evidence type="ECO:0000259" key="14">
    <source>
        <dbReference type="SMART" id="SM01027"/>
    </source>
</evidence>
<dbReference type="GO" id="GO:0003723">
    <property type="term" value="F:RNA binding"/>
    <property type="evidence" value="ECO:0007669"/>
    <property type="project" value="UniProtKB-UniRule"/>
</dbReference>
<evidence type="ECO:0000256" key="9">
    <source>
        <dbReference type="ARBA" id="ARBA00023015"/>
    </source>
</evidence>
<dbReference type="CDD" id="cd22532">
    <property type="entry name" value="KH-II_CPSF_arch_rpt1"/>
    <property type="match status" value="1"/>
</dbReference>
<dbReference type="SMART" id="SM01027">
    <property type="entry name" value="Beta-Casp"/>
    <property type="match status" value="1"/>
</dbReference>
<keyword evidence="11" id="KW-0804">Transcription</keyword>
<comment type="function">
    <text evidence="12">Terminates transcription on the whole genome. Termination is linked to FttA-mediated RNA cleavage and does not require NTP hydrolysis. Cleaves endonucleolytically at the RNA exit channel of RNA polymerase (RNAP); the 5'-3' exonuclease activity of this protein degrades the nascent RNA released from RNAP.</text>
</comment>
<dbReference type="Gene3D" id="3.40.50.10890">
    <property type="match status" value="1"/>
</dbReference>
<dbReference type="SMART" id="SM00849">
    <property type="entry name" value="Lactamase_B"/>
    <property type="match status" value="1"/>
</dbReference>
<evidence type="ECO:0000256" key="7">
    <source>
        <dbReference type="ARBA" id="ARBA00022839"/>
    </source>
</evidence>
<keyword evidence="16" id="KW-1185">Reference proteome</keyword>
<dbReference type="AlphaFoldDB" id="A0A830GWX1"/>
<dbReference type="GO" id="GO:0006353">
    <property type="term" value="P:DNA-templated transcription termination"/>
    <property type="evidence" value="ECO:0007669"/>
    <property type="project" value="UniProtKB-UniRule"/>
</dbReference>
<feature type="binding site" evidence="12">
    <location>
        <position position="327"/>
    </location>
    <ligand>
        <name>Zn(2+)</name>
        <dbReference type="ChEBI" id="CHEBI:29105"/>
        <label>1</label>
    </ligand>
</feature>
<evidence type="ECO:0000256" key="2">
    <source>
        <dbReference type="ARBA" id="ARBA00022722"/>
    </source>
</evidence>
<keyword evidence="3 12" id="KW-0479">Metal-binding</keyword>
<feature type="binding site" evidence="12">
    <location>
        <position position="606"/>
    </location>
    <ligand>
        <name>Zn(2+)</name>
        <dbReference type="ChEBI" id="CHEBI:29105"/>
        <label>2</label>
    </ligand>
</feature>
<dbReference type="HAMAP" id="MF_00870">
    <property type="entry name" value="FttA"/>
    <property type="match status" value="1"/>
</dbReference>
<feature type="binding site" evidence="12">
    <location>
        <position position="243"/>
    </location>
    <ligand>
        <name>Zn(2+)</name>
        <dbReference type="ChEBI" id="CHEBI:29105"/>
        <label>1</label>
    </ligand>
</feature>
<dbReference type="Gene3D" id="3.30.300.20">
    <property type="match status" value="1"/>
</dbReference>
<feature type="binding site" evidence="12">
    <location>
        <position position="350"/>
    </location>
    <ligand>
        <name>Zn(2+)</name>
        <dbReference type="ChEBI" id="CHEBI:29105"/>
        <label>2</label>
    </ligand>
</feature>
<name>A0A830GWX1_9CREN</name>
<dbReference type="EC" id="3.1.-.-" evidence="12"/>
<dbReference type="NCBIfam" id="TIGR03675">
    <property type="entry name" value="arCOG00543"/>
    <property type="match status" value="1"/>
</dbReference>
<keyword evidence="8 12" id="KW-0694">RNA-binding</keyword>
<dbReference type="GO" id="GO:0004532">
    <property type="term" value="F:RNA exonuclease activity"/>
    <property type="evidence" value="ECO:0007669"/>
    <property type="project" value="UniProtKB-UniRule"/>
</dbReference>
<dbReference type="InterPro" id="IPR050698">
    <property type="entry name" value="MBL"/>
</dbReference>
<dbReference type="PANTHER" id="PTHR11203">
    <property type="entry name" value="CLEAVAGE AND POLYADENYLATION SPECIFICITY FACTOR FAMILY MEMBER"/>
    <property type="match status" value="1"/>
</dbReference>
<dbReference type="SUPFAM" id="SSF56281">
    <property type="entry name" value="Metallo-hydrolase/oxidoreductase"/>
    <property type="match status" value="1"/>
</dbReference>
<keyword evidence="5 12" id="KW-0378">Hydrolase</keyword>
<evidence type="ECO:0000256" key="1">
    <source>
        <dbReference type="ARBA" id="ARBA00022472"/>
    </source>
</evidence>
<proteinExistence type="inferred from homology"/>
<gene>
    <name evidence="12" type="primary">fttA</name>
    <name evidence="15" type="ORF">GCM10007981_15960</name>
</gene>
<evidence type="ECO:0000313" key="16">
    <source>
        <dbReference type="Proteomes" id="UP000610960"/>
    </source>
</evidence>
<evidence type="ECO:0000256" key="11">
    <source>
        <dbReference type="ARBA" id="ARBA00023163"/>
    </source>
</evidence>
<protein>
    <recommendedName>
        <fullName evidence="12">Transcription termination factor FttA</fullName>
        <ecNumber evidence="12">3.1.-.-</ecNumber>
    </recommendedName>
</protein>
<feature type="region of interest" description="Metallo-beta-lactamase C-terminus" evidence="12">
    <location>
        <begin position="581"/>
        <end position="639"/>
    </location>
</feature>
<dbReference type="CDD" id="cd16295">
    <property type="entry name" value="TTHA0252-CPSF-like_MBL-fold"/>
    <property type="match status" value="1"/>
</dbReference>
<dbReference type="Pfam" id="PF07521">
    <property type="entry name" value="RMMBL"/>
    <property type="match status" value="1"/>
</dbReference>
<evidence type="ECO:0000256" key="8">
    <source>
        <dbReference type="ARBA" id="ARBA00022884"/>
    </source>
</evidence>
<dbReference type="InterPro" id="IPR033769">
    <property type="entry name" value="TffA_KH"/>
</dbReference>
<keyword evidence="2 12" id="KW-0540">Nuclease</keyword>
<feature type="binding site" evidence="12">
    <location>
        <position position="246"/>
    </location>
    <ligand>
        <name>Zn(2+)</name>
        <dbReference type="ChEBI" id="CHEBI:29105"/>
        <label>2</label>
    </ligand>
</feature>
<accession>A0A830GWX1</accession>
<evidence type="ECO:0000256" key="3">
    <source>
        <dbReference type="ARBA" id="ARBA00022723"/>
    </source>
</evidence>
<dbReference type="InterPro" id="IPR022712">
    <property type="entry name" value="Beta_Casp"/>
</dbReference>
<organism evidence="15 16">
    <name type="scientific">Thermocladium modestius</name>
    <dbReference type="NCBI Taxonomy" id="62609"/>
    <lineage>
        <taxon>Archaea</taxon>
        <taxon>Thermoproteota</taxon>
        <taxon>Thermoprotei</taxon>
        <taxon>Thermoproteales</taxon>
        <taxon>Thermoproteaceae</taxon>
        <taxon>Thermocladium</taxon>
    </lineage>
</organism>
<evidence type="ECO:0000256" key="4">
    <source>
        <dbReference type="ARBA" id="ARBA00022759"/>
    </source>
</evidence>
<keyword evidence="4 12" id="KW-0255">Endonuclease</keyword>
<dbReference type="Pfam" id="PF17214">
    <property type="entry name" value="KH_TffA"/>
    <property type="match status" value="1"/>
</dbReference>
<feature type="binding site" evidence="12">
    <location>
        <position position="241"/>
    </location>
    <ligand>
        <name>Zn(2+)</name>
        <dbReference type="ChEBI" id="CHEBI:29105"/>
        <label>1</label>
    </ligand>
</feature>
<comment type="subunit">
    <text evidence="12">Homodimer. Interacts with RNA polymerase (RNAP), interacts with the Spt4-Spt5 complex.</text>
</comment>
<dbReference type="InterPro" id="IPR015946">
    <property type="entry name" value="KH_dom-like_a/b"/>
</dbReference>
<comment type="cofactor">
    <cofactor evidence="12">
        <name>Zn(2+)</name>
        <dbReference type="ChEBI" id="CHEBI:29105"/>
    </cofactor>
    <text evidence="12">Binds 2 Zn(2+) ions, which are required for nuclease activity.</text>
</comment>
<keyword evidence="9 12" id="KW-0805">Transcription regulation</keyword>
<dbReference type="Pfam" id="PF10996">
    <property type="entry name" value="Beta-Casp"/>
    <property type="match status" value="1"/>
</dbReference>
<dbReference type="Proteomes" id="UP000610960">
    <property type="component" value="Unassembled WGS sequence"/>
</dbReference>
<evidence type="ECO:0000256" key="6">
    <source>
        <dbReference type="ARBA" id="ARBA00022833"/>
    </source>
</evidence>
<comment type="caution">
    <text evidence="15">The sequence shown here is derived from an EMBL/GenBank/DDBJ whole genome shotgun (WGS) entry which is preliminary data.</text>
</comment>
<dbReference type="GO" id="GO:0008270">
    <property type="term" value="F:zinc ion binding"/>
    <property type="evidence" value="ECO:0007669"/>
    <property type="project" value="UniProtKB-UniRule"/>
</dbReference>
<dbReference type="InterPro" id="IPR011108">
    <property type="entry name" value="RMMBL"/>
</dbReference>
<dbReference type="OrthoDB" id="7155at2157"/>
<dbReference type="Pfam" id="PF16661">
    <property type="entry name" value="Lactamase_B_6"/>
    <property type="match status" value="1"/>
</dbReference>
<comment type="similarity">
    <text evidence="12">Belongs to the metallo-beta-lactamase superfamily. RNA-metabolizing metallo-beta-lactamase-like family. FttA subfamily.</text>
</comment>
<feature type="domain" description="Beta-Casp" evidence="14">
    <location>
        <begin position="419"/>
        <end position="549"/>
    </location>
</feature>
<dbReference type="InterPro" id="IPR001279">
    <property type="entry name" value="Metallo-B-lactamas"/>
</dbReference>
<feature type="binding site" evidence="12">
    <location>
        <position position="245"/>
    </location>
    <ligand>
        <name>Zn(2+)</name>
        <dbReference type="ChEBI" id="CHEBI:29105"/>
        <label>2</label>
    </ligand>
</feature>
<dbReference type="GO" id="GO:0003677">
    <property type="term" value="F:DNA binding"/>
    <property type="evidence" value="ECO:0007669"/>
    <property type="project" value="UniProtKB-KW"/>
</dbReference>
<keyword evidence="7 12" id="KW-0269">Exonuclease</keyword>
<evidence type="ECO:0000259" key="13">
    <source>
        <dbReference type="SMART" id="SM00849"/>
    </source>
</evidence>
<dbReference type="InterPro" id="IPR036866">
    <property type="entry name" value="RibonucZ/Hydroxyglut_hydro"/>
</dbReference>
<keyword evidence="10 12" id="KW-0238">DNA-binding</keyword>
<reference evidence="15" key="2">
    <citation type="submission" date="2020-09" db="EMBL/GenBank/DDBJ databases">
        <authorList>
            <person name="Sun Q."/>
            <person name="Ohkuma M."/>
        </authorList>
    </citation>
    <scope>NUCLEOTIDE SEQUENCE</scope>
    <source>
        <strain evidence="15">JCM 10088</strain>
    </source>
</reference>
<dbReference type="Gene3D" id="3.30.300.230">
    <property type="match status" value="1"/>
</dbReference>
<dbReference type="GO" id="GO:0004521">
    <property type="term" value="F:RNA endonuclease activity"/>
    <property type="evidence" value="ECO:0007669"/>
    <property type="project" value="UniProtKB-UniRule"/>
</dbReference>
<evidence type="ECO:0000313" key="15">
    <source>
        <dbReference type="EMBL" id="GGP21962.1"/>
    </source>
</evidence>
<dbReference type="Gene3D" id="3.60.15.10">
    <property type="entry name" value="Ribonuclease Z/Hydroxyacylglutathione hydrolase-like"/>
    <property type="match status" value="1"/>
</dbReference>
<dbReference type="InterPro" id="IPR019975">
    <property type="entry name" value="aCPSF1"/>
</dbReference>
<comment type="caution">
    <text evidence="12">Lacks conserved residue(s) required for the propagation of feature annotation.</text>
</comment>
<feature type="binding site" evidence="12">
    <location>
        <position position="350"/>
    </location>
    <ligand>
        <name>Zn(2+)</name>
        <dbReference type="ChEBI" id="CHEBI:29105"/>
        <label>1</label>
    </ligand>
</feature>
<sequence length="639" mass="72617">MTFRSDIQEKILKILPEESNVTKVEFEGPSVVIYVANPKYIMENSDFIKSLAKELKKHIIIRGDPRIRSPKQNVEKMIRTAVAEAGNEVDSIYFDEQAGEVYIYLKRPTRDRRLEKSILAETGWKPWIIATAFEMSKGLPHDEIDVVNQLQVRMAKERQDFLKNLGYRIHRMPIYSYDNEYVRITCLGACQEVGRSAIYMETKESNIIMDMGAKPTTSTLDEAPALELVDIDKLDAVIISHAHLDHVGFLPYLFKYGYKGPVYMTEPTKYLMEVLLTDYVETAAERGSAPYSMQDIVTALYHTISIDYDEVTDVAPDIKLTLYDAGHEIGSAISHLHIGNGLYNVIYTGDFKYGPSRLLNPAHNKFKRAELLIMESTYGGKNDVQLPRQESEAQLIDILNNTLQRGGKALIPVFSTGRAQEILLVLNEAINSGRLPKVPIYVDGMVLETLNIHMMFPDYLNRNIRDLIYDGVNPFLSEYVKPVERARMPEKRQEQVMDIVQGLPSIILAPHGMLNGGPALDYFVHMADDPKNSLIFVSYQGEGTLGRRLKMGDRKVQVKYYNDELTLDVKMQVFDTPGFSGHSDRKQLMRYVGTMDPKPQKAIILHGEPSKMMNLMLSLELTYRLDSIVLGQLESVRVV</sequence>
<evidence type="ECO:0000256" key="12">
    <source>
        <dbReference type="HAMAP-Rule" id="MF_00870"/>
    </source>
</evidence>
<dbReference type="EMBL" id="BMNL01000003">
    <property type="protein sequence ID" value="GGP21962.1"/>
    <property type="molecule type" value="Genomic_DNA"/>
</dbReference>
<keyword evidence="6 12" id="KW-0862">Zinc</keyword>
<keyword evidence="1 12" id="KW-0806">Transcription termination</keyword>
<evidence type="ECO:0000256" key="10">
    <source>
        <dbReference type="ARBA" id="ARBA00023125"/>
    </source>
</evidence>
<feature type="region of interest" description="KHa" evidence="12">
    <location>
        <begin position="1"/>
        <end position="68"/>
    </location>
</feature>
<reference evidence="15" key="1">
    <citation type="journal article" date="2014" name="Int. J. Syst. Evol. Microbiol.">
        <title>Complete genome sequence of Corynebacterium casei LMG S-19264T (=DSM 44701T), isolated from a smear-ripened cheese.</title>
        <authorList>
            <consortium name="US DOE Joint Genome Institute (JGI-PGF)"/>
            <person name="Walter F."/>
            <person name="Albersmeier A."/>
            <person name="Kalinowski J."/>
            <person name="Ruckert C."/>
        </authorList>
    </citation>
    <scope>NUCLEOTIDE SEQUENCE</scope>
    <source>
        <strain evidence="15">JCM 10088</strain>
    </source>
</reference>
<evidence type="ECO:0000256" key="5">
    <source>
        <dbReference type="ARBA" id="ARBA00022801"/>
    </source>
</evidence>